<dbReference type="RefSeq" id="WP_415862493.1">
    <property type="nucleotide sequence ID" value="NZ_CP134536.1"/>
</dbReference>
<evidence type="ECO:0008006" key="4">
    <source>
        <dbReference type="Google" id="ProtNLM"/>
    </source>
</evidence>
<gene>
    <name evidence="2" type="ORF">RHP49_16675</name>
</gene>
<protein>
    <recommendedName>
        <fullName evidence="4">Lipoprotein</fullName>
    </recommendedName>
</protein>
<accession>A0ABY9Y331</accession>
<evidence type="ECO:0000313" key="3">
    <source>
        <dbReference type="Proteomes" id="UP001303407"/>
    </source>
</evidence>
<proteinExistence type="predicted"/>
<feature type="transmembrane region" description="Helical" evidence="1">
    <location>
        <begin position="28"/>
        <end position="46"/>
    </location>
</feature>
<reference evidence="2 3" key="1">
    <citation type="submission" date="2023-09" db="EMBL/GenBank/DDBJ databases">
        <title>Thalassobella suaedae gen. nov., sp. nov., a marine bacterium of the family Flavobacteriaceae isolated from a halophyte Suaeda japonica.</title>
        <authorList>
            <person name="Lee S.Y."/>
            <person name="Hwang C.Y."/>
        </authorList>
    </citation>
    <scope>NUCLEOTIDE SEQUENCE [LARGE SCALE GENOMIC DNA]</scope>
    <source>
        <strain evidence="2 3">HL-DH10</strain>
    </source>
</reference>
<dbReference type="Proteomes" id="UP001303407">
    <property type="component" value="Chromosome"/>
</dbReference>
<organism evidence="2 3">
    <name type="scientific">Thalassobellus suaedae</name>
    <dbReference type="NCBI Taxonomy" id="3074124"/>
    <lineage>
        <taxon>Bacteria</taxon>
        <taxon>Pseudomonadati</taxon>
        <taxon>Bacteroidota</taxon>
        <taxon>Flavobacteriia</taxon>
        <taxon>Flavobacteriales</taxon>
        <taxon>Flavobacteriaceae</taxon>
        <taxon>Thalassobellus</taxon>
    </lineage>
</organism>
<name>A0ABY9Y331_9FLAO</name>
<sequence length="116" mass="12076">MKTIVTILALSFTGLCSGQFISNDGELHVAAGALISATTYTVVYSTTKNKKKAFWYSLSASVLAGIAKEVYDSTKPHNNFDAADVAATAVGGLVASTTLSLFVGNKKKNKGVALVN</sequence>
<keyword evidence="1" id="KW-1133">Transmembrane helix</keyword>
<dbReference type="EMBL" id="CP134536">
    <property type="protein sequence ID" value="WNH12510.1"/>
    <property type="molecule type" value="Genomic_DNA"/>
</dbReference>
<feature type="transmembrane region" description="Helical" evidence="1">
    <location>
        <begin position="83"/>
        <end position="103"/>
    </location>
</feature>
<keyword evidence="3" id="KW-1185">Reference proteome</keyword>
<evidence type="ECO:0000313" key="2">
    <source>
        <dbReference type="EMBL" id="WNH12510.1"/>
    </source>
</evidence>
<keyword evidence="1" id="KW-0812">Transmembrane</keyword>
<feature type="transmembrane region" description="Helical" evidence="1">
    <location>
        <begin position="53"/>
        <end position="71"/>
    </location>
</feature>
<evidence type="ECO:0000256" key="1">
    <source>
        <dbReference type="SAM" id="Phobius"/>
    </source>
</evidence>
<keyword evidence="1" id="KW-0472">Membrane</keyword>